<dbReference type="RefSeq" id="WP_088860078.1">
    <property type="nucleotide sequence ID" value="NZ_CP022115.1"/>
</dbReference>
<dbReference type="OrthoDB" id="5459937at2"/>
<feature type="domain" description="N-acetyltransferase" evidence="3">
    <location>
        <begin position="10"/>
        <end position="168"/>
    </location>
</feature>
<dbReference type="PANTHER" id="PTHR43072">
    <property type="entry name" value="N-ACETYLTRANSFERASE"/>
    <property type="match status" value="1"/>
</dbReference>
<name>A0A248LEZ9_9NEIS</name>
<dbReference type="PROSITE" id="PS51186">
    <property type="entry name" value="GNAT"/>
    <property type="match status" value="1"/>
</dbReference>
<dbReference type="GO" id="GO:0016747">
    <property type="term" value="F:acyltransferase activity, transferring groups other than amino-acyl groups"/>
    <property type="evidence" value="ECO:0007669"/>
    <property type="project" value="InterPro"/>
</dbReference>
<dbReference type="Pfam" id="PF00583">
    <property type="entry name" value="Acetyltransf_1"/>
    <property type="match status" value="1"/>
</dbReference>
<keyword evidence="1 4" id="KW-0808">Transferase</keyword>
<accession>A0A248LEZ9</accession>
<dbReference type="SUPFAM" id="SSF55729">
    <property type="entry name" value="Acyl-CoA N-acyltransferases (Nat)"/>
    <property type="match status" value="1"/>
</dbReference>
<dbReference type="EMBL" id="CP022115">
    <property type="protein sequence ID" value="ASJ23410.1"/>
    <property type="molecule type" value="Genomic_DNA"/>
</dbReference>
<reference evidence="5" key="1">
    <citation type="submission" date="2017-06" db="EMBL/GenBank/DDBJ databases">
        <title>Whole genome sequence of Laribacter hongkongensis LHGZ1.</title>
        <authorList>
            <person name="Chen D."/>
            <person name="Wu H."/>
            <person name="Chen J."/>
        </authorList>
    </citation>
    <scope>NUCLEOTIDE SEQUENCE [LARGE SCALE GENOMIC DNA]</scope>
    <source>
        <strain evidence="5">LHGZ1</strain>
    </source>
</reference>
<dbReference type="InterPro" id="IPR000182">
    <property type="entry name" value="GNAT_dom"/>
</dbReference>
<organism evidence="4 5">
    <name type="scientific">Laribacter hongkongensis</name>
    <dbReference type="NCBI Taxonomy" id="168471"/>
    <lineage>
        <taxon>Bacteria</taxon>
        <taxon>Pseudomonadati</taxon>
        <taxon>Pseudomonadota</taxon>
        <taxon>Betaproteobacteria</taxon>
        <taxon>Neisseriales</taxon>
        <taxon>Aquaspirillaceae</taxon>
        <taxon>Laribacter</taxon>
    </lineage>
</organism>
<dbReference type="Proteomes" id="UP000197424">
    <property type="component" value="Chromosome"/>
</dbReference>
<evidence type="ECO:0000259" key="3">
    <source>
        <dbReference type="PROSITE" id="PS51186"/>
    </source>
</evidence>
<evidence type="ECO:0000256" key="1">
    <source>
        <dbReference type="ARBA" id="ARBA00022679"/>
    </source>
</evidence>
<keyword evidence="2" id="KW-0012">Acyltransferase</keyword>
<dbReference type="Gene3D" id="3.40.630.30">
    <property type="match status" value="1"/>
</dbReference>
<sequence>MAELPPLPGTAIRPARAADLPGIVAIYNSTVPLRTVTADTEPVSVASRQAWFDAHHPDNHPLWVIEDVEGQLLGWASLSPFYGRPAYAATAEVSIYLAGAARGHGLGRWLLDYVMARSPALGIRTLLGFIFSHNPASLALFARAGFASWGELPEVAELDGIRRSLSILGRQLPDPDPIP</sequence>
<proteinExistence type="predicted"/>
<dbReference type="AlphaFoldDB" id="A0A248LEZ9"/>
<dbReference type="InterPro" id="IPR016181">
    <property type="entry name" value="Acyl_CoA_acyltransferase"/>
</dbReference>
<gene>
    <name evidence="4" type="ORF">LHGZ1_0579</name>
</gene>
<evidence type="ECO:0000313" key="5">
    <source>
        <dbReference type="Proteomes" id="UP000197424"/>
    </source>
</evidence>
<dbReference type="PANTHER" id="PTHR43072:SF23">
    <property type="entry name" value="UPF0039 PROTEIN C11D3.02C"/>
    <property type="match status" value="1"/>
</dbReference>
<evidence type="ECO:0000313" key="4">
    <source>
        <dbReference type="EMBL" id="ASJ23410.1"/>
    </source>
</evidence>
<protein>
    <submittedName>
        <fullName evidence="4">Phosphinothricin acetyltransferase</fullName>
    </submittedName>
</protein>
<dbReference type="CDD" id="cd04301">
    <property type="entry name" value="NAT_SF"/>
    <property type="match status" value="1"/>
</dbReference>
<evidence type="ECO:0000256" key="2">
    <source>
        <dbReference type="ARBA" id="ARBA00023315"/>
    </source>
</evidence>